<dbReference type="InterPro" id="IPR052730">
    <property type="entry name" value="Sugar_ABC_transporter"/>
</dbReference>
<dbReference type="InterPro" id="IPR054947">
    <property type="entry name" value="GlcT_permease"/>
</dbReference>
<proteinExistence type="inferred from homology"/>
<dbReference type="Pfam" id="PF00528">
    <property type="entry name" value="BPD_transp_1"/>
    <property type="match status" value="1"/>
</dbReference>
<accession>A0A8G2FWV1</accession>
<evidence type="ECO:0000256" key="3">
    <source>
        <dbReference type="ARBA" id="ARBA00022989"/>
    </source>
</evidence>
<protein>
    <submittedName>
        <fullName evidence="7">Carbohydrate ABC transporter membrane protein 1, CUT1 family</fullName>
    </submittedName>
</protein>
<dbReference type="AlphaFoldDB" id="A0A8G2FWV1"/>
<comment type="caution">
    <text evidence="7">The sequence shown here is derived from an EMBL/GenBank/DDBJ whole genome shotgun (WGS) entry which is preliminary data.</text>
</comment>
<feature type="domain" description="ABC transmembrane type-1" evidence="6">
    <location>
        <begin position="63"/>
        <end position="272"/>
    </location>
</feature>
<evidence type="ECO:0000259" key="6">
    <source>
        <dbReference type="PROSITE" id="PS50928"/>
    </source>
</evidence>
<keyword evidence="8" id="KW-1185">Reference proteome</keyword>
<dbReference type="InterPro" id="IPR035906">
    <property type="entry name" value="MetI-like_sf"/>
</dbReference>
<dbReference type="SUPFAM" id="SSF161098">
    <property type="entry name" value="MetI-like"/>
    <property type="match status" value="1"/>
</dbReference>
<comment type="subcellular location">
    <subcellularLocation>
        <location evidence="5">Cell membrane</location>
        <topology evidence="5">Multi-pass membrane protein</topology>
    </subcellularLocation>
    <subcellularLocation>
        <location evidence="1">Membrane</location>
        <topology evidence="1">Multi-pass membrane protein</topology>
    </subcellularLocation>
</comment>
<keyword evidence="4 5" id="KW-0472">Membrane</keyword>
<comment type="similarity">
    <text evidence="5">Belongs to the binding-protein-dependent transport system permease family.</text>
</comment>
<sequence>MYHTNNLKRKITVLFAAPAIVFGAILLYFVFYNVWVSMHSGSKFIGLSAYYNIFSSSSFRSTVAHSLIWAFIIIVVGNVLGMLFAGLIFYVNSNRLRTVFLSVFVYPLAISSAASAVIWMWMYNYSSGIDVLLTRIGFPAIHWVNYHLLLYSLILVSVWTFTGLAAIFYYASFNGINKSVIESAHIDGAGPFRILVRILIPESKNAFIVSTALLFIFTLRIFSLPYVAEELNPFSRTMVEQVFYYYISVEFSEASAASVIIILIGIVVIIPFALIGIKRWLKLA</sequence>
<evidence type="ECO:0000313" key="8">
    <source>
        <dbReference type="Proteomes" id="UP000192315"/>
    </source>
</evidence>
<dbReference type="PANTHER" id="PTHR43759:SF1">
    <property type="entry name" value="GLUCOSE IMPORT SYSTEM PERMEASE PROTEIN GLCT"/>
    <property type="match status" value="1"/>
</dbReference>
<feature type="transmembrane region" description="Helical" evidence="5">
    <location>
        <begin position="67"/>
        <end position="91"/>
    </location>
</feature>
<feature type="transmembrane region" description="Helical" evidence="5">
    <location>
        <begin position="206"/>
        <end position="228"/>
    </location>
</feature>
<gene>
    <name evidence="7" type="ORF">SAMN02745355_0870</name>
</gene>
<dbReference type="GO" id="GO:0005886">
    <property type="term" value="C:plasma membrane"/>
    <property type="evidence" value="ECO:0007669"/>
    <property type="project" value="UniProtKB-SubCell"/>
</dbReference>
<reference evidence="7 8" key="1">
    <citation type="submission" date="2017-04" db="EMBL/GenBank/DDBJ databases">
        <authorList>
            <person name="Varghese N."/>
            <person name="Submissions S."/>
        </authorList>
    </citation>
    <scope>NUCLEOTIDE SEQUENCE [LARGE SCALE GENOMIC DNA]</scope>
    <source>
        <strain evidence="7 8">DSM 9789</strain>
    </source>
</reference>
<dbReference type="PROSITE" id="PS50928">
    <property type="entry name" value="ABC_TM1"/>
    <property type="match status" value="1"/>
</dbReference>
<name>A0A8G2FWV1_PICTO</name>
<keyword evidence="3 5" id="KW-1133">Transmembrane helix</keyword>
<evidence type="ECO:0000256" key="1">
    <source>
        <dbReference type="ARBA" id="ARBA00004141"/>
    </source>
</evidence>
<evidence type="ECO:0000313" key="7">
    <source>
        <dbReference type="EMBL" id="SMD30952.1"/>
    </source>
</evidence>
<evidence type="ECO:0000256" key="4">
    <source>
        <dbReference type="ARBA" id="ARBA00023136"/>
    </source>
</evidence>
<evidence type="ECO:0000256" key="2">
    <source>
        <dbReference type="ARBA" id="ARBA00022692"/>
    </source>
</evidence>
<dbReference type="RefSeq" id="WP_084272788.1">
    <property type="nucleotide sequence ID" value="NZ_FWYE01000002.1"/>
</dbReference>
<dbReference type="Gene3D" id="1.10.3720.10">
    <property type="entry name" value="MetI-like"/>
    <property type="match status" value="1"/>
</dbReference>
<dbReference type="GO" id="GO:0055085">
    <property type="term" value="P:transmembrane transport"/>
    <property type="evidence" value="ECO:0007669"/>
    <property type="project" value="InterPro"/>
</dbReference>
<dbReference type="NCBIfam" id="NF040931">
    <property type="entry name" value="ABC_arch_GlcT"/>
    <property type="match status" value="1"/>
</dbReference>
<dbReference type="PANTHER" id="PTHR43759">
    <property type="entry name" value="TREHALOSE TRANSPORT SYSTEM PERMEASE PROTEIN SUGA"/>
    <property type="match status" value="1"/>
</dbReference>
<dbReference type="CDD" id="cd06261">
    <property type="entry name" value="TM_PBP2"/>
    <property type="match status" value="1"/>
</dbReference>
<feature type="transmembrane region" description="Helical" evidence="5">
    <location>
        <begin position="12"/>
        <end position="35"/>
    </location>
</feature>
<dbReference type="InterPro" id="IPR000515">
    <property type="entry name" value="MetI-like"/>
</dbReference>
<dbReference type="Proteomes" id="UP000192315">
    <property type="component" value="Unassembled WGS sequence"/>
</dbReference>
<feature type="transmembrane region" description="Helical" evidence="5">
    <location>
        <begin position="98"/>
        <end position="122"/>
    </location>
</feature>
<keyword evidence="2 5" id="KW-0812">Transmembrane</keyword>
<organism evidence="7 8">
    <name type="scientific">Picrophilus torridus (strain ATCC 700027 / DSM 9790 / JCM 10055 / NBRC 100828 / KAW 2/3)</name>
    <dbReference type="NCBI Taxonomy" id="1122961"/>
    <lineage>
        <taxon>Archaea</taxon>
        <taxon>Methanobacteriati</taxon>
        <taxon>Thermoplasmatota</taxon>
        <taxon>Thermoplasmata</taxon>
        <taxon>Thermoplasmatales</taxon>
        <taxon>Picrophilaceae</taxon>
        <taxon>Picrophilus</taxon>
    </lineage>
</organism>
<feature type="transmembrane region" description="Helical" evidence="5">
    <location>
        <begin position="254"/>
        <end position="277"/>
    </location>
</feature>
<feature type="transmembrane region" description="Helical" evidence="5">
    <location>
        <begin position="148"/>
        <end position="171"/>
    </location>
</feature>
<keyword evidence="5" id="KW-0813">Transport</keyword>
<evidence type="ECO:0000256" key="5">
    <source>
        <dbReference type="RuleBase" id="RU363032"/>
    </source>
</evidence>
<dbReference type="EMBL" id="FWYE01000002">
    <property type="protein sequence ID" value="SMD30952.1"/>
    <property type="molecule type" value="Genomic_DNA"/>
</dbReference>